<keyword evidence="6" id="KW-1185">Reference proteome</keyword>
<keyword evidence="3" id="KW-0560">Oxidoreductase</keyword>
<dbReference type="GO" id="GO:0016616">
    <property type="term" value="F:oxidoreductase activity, acting on the CH-OH group of donors, NAD or NADP as acceptor"/>
    <property type="evidence" value="ECO:0007669"/>
    <property type="project" value="InterPro"/>
</dbReference>
<evidence type="ECO:0000256" key="1">
    <source>
        <dbReference type="ARBA" id="ARBA00022723"/>
    </source>
</evidence>
<evidence type="ECO:0000259" key="4">
    <source>
        <dbReference type="Pfam" id="PF00107"/>
    </source>
</evidence>
<keyword evidence="1" id="KW-0479">Metal-binding</keyword>
<dbReference type="Pfam" id="PF00107">
    <property type="entry name" value="ADH_zinc_N"/>
    <property type="match status" value="1"/>
</dbReference>
<dbReference type="Proteomes" id="UP001417504">
    <property type="component" value="Unassembled WGS sequence"/>
</dbReference>
<dbReference type="Gene3D" id="3.90.180.10">
    <property type="entry name" value="Medium-chain alcohol dehydrogenases, catalytic domain"/>
    <property type="match status" value="1"/>
</dbReference>
<evidence type="ECO:0000256" key="3">
    <source>
        <dbReference type="ARBA" id="ARBA00023002"/>
    </source>
</evidence>
<comment type="caution">
    <text evidence="5">The sequence shown here is derived from an EMBL/GenBank/DDBJ whole genome shotgun (WGS) entry which is preliminary data.</text>
</comment>
<evidence type="ECO:0000313" key="6">
    <source>
        <dbReference type="Proteomes" id="UP001417504"/>
    </source>
</evidence>
<dbReference type="InterPro" id="IPR013149">
    <property type="entry name" value="ADH-like_C"/>
</dbReference>
<proteinExistence type="predicted"/>
<dbReference type="InterPro" id="IPR047109">
    <property type="entry name" value="CAD-like"/>
</dbReference>
<organism evidence="5 6">
    <name type="scientific">Stephania japonica</name>
    <dbReference type="NCBI Taxonomy" id="461633"/>
    <lineage>
        <taxon>Eukaryota</taxon>
        <taxon>Viridiplantae</taxon>
        <taxon>Streptophyta</taxon>
        <taxon>Embryophyta</taxon>
        <taxon>Tracheophyta</taxon>
        <taxon>Spermatophyta</taxon>
        <taxon>Magnoliopsida</taxon>
        <taxon>Ranunculales</taxon>
        <taxon>Menispermaceae</taxon>
        <taxon>Menispermoideae</taxon>
        <taxon>Cissampelideae</taxon>
        <taxon>Stephania</taxon>
    </lineage>
</organism>
<name>A0AAP0I0B9_9MAGN</name>
<dbReference type="AlphaFoldDB" id="A0AAP0I0B9"/>
<evidence type="ECO:0000256" key="2">
    <source>
        <dbReference type="ARBA" id="ARBA00022833"/>
    </source>
</evidence>
<evidence type="ECO:0000313" key="5">
    <source>
        <dbReference type="EMBL" id="KAK9102749.1"/>
    </source>
</evidence>
<reference evidence="5 6" key="1">
    <citation type="submission" date="2024-01" db="EMBL/GenBank/DDBJ databases">
        <title>Genome assemblies of Stephania.</title>
        <authorList>
            <person name="Yang L."/>
        </authorList>
    </citation>
    <scope>NUCLEOTIDE SEQUENCE [LARGE SCALE GENOMIC DNA]</scope>
    <source>
        <strain evidence="5">QJT</strain>
        <tissue evidence="5">Leaf</tissue>
    </source>
</reference>
<dbReference type="InterPro" id="IPR036291">
    <property type="entry name" value="NAD(P)-bd_dom_sf"/>
</dbReference>
<protein>
    <recommendedName>
        <fullName evidence="4">Alcohol dehydrogenase-like C-terminal domain-containing protein</fullName>
    </recommendedName>
</protein>
<gene>
    <name evidence="5" type="ORF">Sjap_020003</name>
</gene>
<accession>A0AAP0I0B9</accession>
<dbReference type="EMBL" id="JBBNAE010000008">
    <property type="protein sequence ID" value="KAK9102749.1"/>
    <property type="molecule type" value="Genomic_DNA"/>
</dbReference>
<feature type="domain" description="Alcohol dehydrogenase-like C-terminal" evidence="4">
    <location>
        <begin position="49"/>
        <end position="141"/>
    </location>
</feature>
<sequence>MNEELPSILFYLLHVSNVSYGKGIRRTTATSFSPPTMAFSGMEASPMVFGLHVTVINTSSSKEKEAKESLGADSFVLSTDIKQMKEWRKSFDFIIDTVSAVHSLGPILDLLTANGILVVVGEREQQRVVLLGLCGKHNITCDVEVIRPSEINEAMARLASNDVRSQITALDEEVKFNLMDEDSSLCSIKT</sequence>
<keyword evidence="2" id="KW-0862">Zinc</keyword>
<dbReference type="SUPFAM" id="SSF51735">
    <property type="entry name" value="NAD(P)-binding Rossmann-fold domains"/>
    <property type="match status" value="1"/>
</dbReference>
<dbReference type="GO" id="GO:0046872">
    <property type="term" value="F:metal ion binding"/>
    <property type="evidence" value="ECO:0007669"/>
    <property type="project" value="UniProtKB-KW"/>
</dbReference>
<dbReference type="Gene3D" id="3.40.50.720">
    <property type="entry name" value="NAD(P)-binding Rossmann-like Domain"/>
    <property type="match status" value="2"/>
</dbReference>
<dbReference type="PANTHER" id="PTHR42683">
    <property type="entry name" value="ALDEHYDE REDUCTASE"/>
    <property type="match status" value="1"/>
</dbReference>